<dbReference type="AlphaFoldDB" id="A0A2P6PSU2"/>
<keyword evidence="2" id="KW-1185">Reference proteome</keyword>
<name>A0A2P6PSU2_ROSCH</name>
<evidence type="ECO:0000313" key="2">
    <source>
        <dbReference type="Proteomes" id="UP000238479"/>
    </source>
</evidence>
<comment type="caution">
    <text evidence="1">The sequence shown here is derived from an EMBL/GenBank/DDBJ whole genome shotgun (WGS) entry which is preliminary data.</text>
</comment>
<dbReference type="Gramene" id="PRQ25008">
    <property type="protein sequence ID" value="PRQ25008"/>
    <property type="gene ID" value="RchiOBHm_Chr6g0278791"/>
</dbReference>
<evidence type="ECO:0000313" key="1">
    <source>
        <dbReference type="EMBL" id="PRQ25008.1"/>
    </source>
</evidence>
<proteinExistence type="predicted"/>
<dbReference type="Proteomes" id="UP000238479">
    <property type="component" value="Chromosome 6"/>
</dbReference>
<protein>
    <submittedName>
        <fullName evidence="1">Uncharacterized protein</fullName>
    </submittedName>
</protein>
<accession>A0A2P6PSU2</accession>
<sequence length="55" mass="6455">MYKTEVHCCVRGRNLSRSRTWLPSMYSALSSGLIGRHFNLESFNITSQWMVLFRS</sequence>
<reference evidence="1 2" key="1">
    <citation type="journal article" date="2018" name="Nat. Genet.">
        <title>The Rosa genome provides new insights in the design of modern roses.</title>
        <authorList>
            <person name="Bendahmane M."/>
        </authorList>
    </citation>
    <scope>NUCLEOTIDE SEQUENCE [LARGE SCALE GENOMIC DNA]</scope>
    <source>
        <strain evidence="2">cv. Old Blush</strain>
    </source>
</reference>
<dbReference type="EMBL" id="PDCK01000044">
    <property type="protein sequence ID" value="PRQ25008.1"/>
    <property type="molecule type" value="Genomic_DNA"/>
</dbReference>
<gene>
    <name evidence="1" type="ORF">RchiOBHm_Chr6g0278791</name>
</gene>
<organism evidence="1 2">
    <name type="scientific">Rosa chinensis</name>
    <name type="common">China rose</name>
    <dbReference type="NCBI Taxonomy" id="74649"/>
    <lineage>
        <taxon>Eukaryota</taxon>
        <taxon>Viridiplantae</taxon>
        <taxon>Streptophyta</taxon>
        <taxon>Embryophyta</taxon>
        <taxon>Tracheophyta</taxon>
        <taxon>Spermatophyta</taxon>
        <taxon>Magnoliopsida</taxon>
        <taxon>eudicotyledons</taxon>
        <taxon>Gunneridae</taxon>
        <taxon>Pentapetalae</taxon>
        <taxon>rosids</taxon>
        <taxon>fabids</taxon>
        <taxon>Rosales</taxon>
        <taxon>Rosaceae</taxon>
        <taxon>Rosoideae</taxon>
        <taxon>Rosoideae incertae sedis</taxon>
        <taxon>Rosa</taxon>
    </lineage>
</organism>